<dbReference type="EMBL" id="LT670818">
    <property type="protein sequence ID" value="SHH10134.1"/>
    <property type="molecule type" value="Genomic_DNA"/>
</dbReference>
<dbReference type="Proteomes" id="UP000190675">
    <property type="component" value="Chromosome I"/>
</dbReference>
<dbReference type="Pfam" id="PF13187">
    <property type="entry name" value="Fer4_9"/>
    <property type="match status" value="1"/>
</dbReference>
<reference evidence="7 8" key="1">
    <citation type="submission" date="2016-11" db="EMBL/GenBank/DDBJ databases">
        <authorList>
            <person name="Jaros S."/>
            <person name="Januszkiewicz K."/>
            <person name="Wedrychowicz H."/>
        </authorList>
    </citation>
    <scope>NUCLEOTIDE SEQUENCE [LARGE SCALE GENOMIC DNA]</scope>
    <source>
        <strain evidence="7 8">GAS242</strain>
    </source>
</reference>
<keyword evidence="4" id="KW-0411">Iron-sulfur</keyword>
<keyword evidence="1" id="KW-0004">4Fe-4S</keyword>
<proteinExistence type="predicted"/>
<dbReference type="Gene3D" id="3.30.70.20">
    <property type="match status" value="2"/>
</dbReference>
<dbReference type="Pfam" id="PF12838">
    <property type="entry name" value="Fer4_7"/>
    <property type="match status" value="1"/>
</dbReference>
<organism evidence="7 8">
    <name type="scientific">Bradyrhizobium erythrophlei</name>
    <dbReference type="NCBI Taxonomy" id="1437360"/>
    <lineage>
        <taxon>Bacteria</taxon>
        <taxon>Pseudomonadati</taxon>
        <taxon>Pseudomonadota</taxon>
        <taxon>Alphaproteobacteria</taxon>
        <taxon>Hyphomicrobiales</taxon>
        <taxon>Nitrobacteraceae</taxon>
        <taxon>Bradyrhizobium</taxon>
    </lineage>
</organism>
<evidence type="ECO:0000256" key="3">
    <source>
        <dbReference type="ARBA" id="ARBA00023004"/>
    </source>
</evidence>
<name>A0A1M5Q7J0_9BRAD</name>
<evidence type="ECO:0000256" key="5">
    <source>
        <dbReference type="SAM" id="MobiDB-lite"/>
    </source>
</evidence>
<evidence type="ECO:0000256" key="2">
    <source>
        <dbReference type="ARBA" id="ARBA00022723"/>
    </source>
</evidence>
<evidence type="ECO:0000259" key="6">
    <source>
        <dbReference type="PROSITE" id="PS51379"/>
    </source>
</evidence>
<dbReference type="PROSITE" id="PS00198">
    <property type="entry name" value="4FE4S_FER_1"/>
    <property type="match status" value="3"/>
</dbReference>
<dbReference type="GO" id="GO:0051539">
    <property type="term" value="F:4 iron, 4 sulfur cluster binding"/>
    <property type="evidence" value="ECO:0007669"/>
    <property type="project" value="UniProtKB-KW"/>
</dbReference>
<dbReference type="AlphaFoldDB" id="A0A1M5Q7J0"/>
<evidence type="ECO:0000256" key="1">
    <source>
        <dbReference type="ARBA" id="ARBA00022485"/>
    </source>
</evidence>
<dbReference type="GO" id="GO:0046872">
    <property type="term" value="F:metal ion binding"/>
    <property type="evidence" value="ECO:0007669"/>
    <property type="project" value="UniProtKB-KW"/>
</dbReference>
<feature type="compositionally biased region" description="Basic and acidic residues" evidence="5">
    <location>
        <begin position="709"/>
        <end position="725"/>
    </location>
</feature>
<sequence length="725" mass="77437">MGSDANASVRRVGDSCRSSFLFRSNEHNYTRRTADASLLAAVPRLFSRSVGQGMARPPKTILMCSCEDTMRLDTAAVKRGCRNSEIATFHQLCRAELDQFRNAARAEGSLTVGCTQEAPLFSDEAGERAERIDFVNVRETAGWSTGGAQAGPKMAALLAATAEPAPDFPLVNLSSEGVILIYGRDESAVEAGRLLADHLDVTVMITGAVQIAPPAVTSFPIVKGTIRNAKGYFGAFELVIDDYAALRPSSRDTLIFETSRDGATSRCDLVLDLSGGPPLFPAHDLRDGYLRADPRDPAAMLRAVLKARDLVGSFDKPKYINFAAELCAHSRSKLTGCHRCLDLCPTSAITPDGDHVRISAEICAGCGQCAAACPTGAASYALPPADTLLHKLRAMLLTYRDAGGSGAIVLFHDGQHGSALIDALARHGDGLPANVLPLAVNEVTQVGLEAIAAAFAYGTAAVRFLLRAKPLHDIAGLSQTLAMADAILSGLGFSGRRVSTIETDDPDALGEALRGIEPAPTVQHPATFRTVGKRPDLLRFALSELHRVAPAPTDVIALPEGAPLGAISVNVDGCTLCLSCVSVCPTGALLDDPERPSLKFVEDACVQCGLCESTCPEKVITLKPQIDFRAARARTQIIKEEEPALCIRCNKPFGVKSTIDKIAAKLEGRHWMFPAGDKRLDAIRMCADCRVITMSEQQFDPFAGVPERAPSRTTDDYLRERESKG</sequence>
<feature type="domain" description="4Fe-4S ferredoxin-type" evidence="6">
    <location>
        <begin position="565"/>
        <end position="594"/>
    </location>
</feature>
<evidence type="ECO:0000256" key="4">
    <source>
        <dbReference type="ARBA" id="ARBA00023014"/>
    </source>
</evidence>
<keyword evidence="2" id="KW-0479">Metal-binding</keyword>
<keyword evidence="3" id="KW-0408">Iron</keyword>
<dbReference type="PANTHER" id="PTHR43687:SF4">
    <property type="entry name" value="BLR5484 PROTEIN"/>
    <property type="match status" value="1"/>
</dbReference>
<dbReference type="PANTHER" id="PTHR43687">
    <property type="entry name" value="ADENYLYLSULFATE REDUCTASE, BETA SUBUNIT"/>
    <property type="match status" value="1"/>
</dbReference>
<evidence type="ECO:0000313" key="7">
    <source>
        <dbReference type="EMBL" id="SHH10134.1"/>
    </source>
</evidence>
<dbReference type="PROSITE" id="PS51379">
    <property type="entry name" value="4FE4S_FER_2"/>
    <property type="match status" value="3"/>
</dbReference>
<dbReference type="InterPro" id="IPR017896">
    <property type="entry name" value="4Fe4S_Fe-S-bd"/>
</dbReference>
<dbReference type="InterPro" id="IPR050572">
    <property type="entry name" value="Fe-S_Ferredoxin"/>
</dbReference>
<evidence type="ECO:0000313" key="8">
    <source>
        <dbReference type="Proteomes" id="UP000190675"/>
    </source>
</evidence>
<accession>A0A1M5Q7J0</accession>
<gene>
    <name evidence="7" type="ORF">SAMN05444169_5750</name>
</gene>
<feature type="domain" description="4Fe-4S ferredoxin-type" evidence="6">
    <location>
        <begin position="596"/>
        <end position="625"/>
    </location>
</feature>
<feature type="region of interest" description="Disordered" evidence="5">
    <location>
        <begin position="702"/>
        <end position="725"/>
    </location>
</feature>
<dbReference type="SUPFAM" id="SSF54862">
    <property type="entry name" value="4Fe-4S ferredoxins"/>
    <property type="match status" value="1"/>
</dbReference>
<protein>
    <submittedName>
        <fullName evidence="7">4Fe-4S binding domain-containing protein</fullName>
    </submittedName>
</protein>
<feature type="domain" description="4Fe-4S ferredoxin-type" evidence="6">
    <location>
        <begin position="354"/>
        <end position="383"/>
    </location>
</feature>
<dbReference type="InterPro" id="IPR017900">
    <property type="entry name" value="4Fe4S_Fe_S_CS"/>
</dbReference>